<sequence>MKRDLRLPLKPALAAFAVGSTLFLGACAGGGSGNEDVAYVARDVESLYGEARRRLDRGNARLAAALFDEVERQHPYSPWARRAQLMSAFSYYVTQDYNKAIASAQRFLSIHPGNKDAPYAYYLIALSYYEQISDVQRDQKITEQARTALTEVNRRFPGTEYAADARLKLDLVEDHLAGKEMEIGRFYAKSGRWLSAQLRFQNVVEDYQTTSHAAEALYRLTETSLALGVPSEAVKYASVLGANYPGSKWYDKAYELVQDHAAGVSAS</sequence>
<dbReference type="Pfam" id="PF13525">
    <property type="entry name" value="YfiO"/>
    <property type="match status" value="1"/>
</dbReference>
<dbReference type="NCBIfam" id="TIGR03302">
    <property type="entry name" value="OM_YfiO"/>
    <property type="match status" value="1"/>
</dbReference>
<name>A0A1Y6FPL5_9SPHN</name>
<reference evidence="8" key="1">
    <citation type="submission" date="2017-04" db="EMBL/GenBank/DDBJ databases">
        <authorList>
            <person name="Varghese N."/>
            <person name="Submissions S."/>
        </authorList>
    </citation>
    <scope>NUCLEOTIDE SEQUENCE [LARGE SCALE GENOMIC DNA]</scope>
</reference>
<dbReference type="HAMAP" id="MF_00922">
    <property type="entry name" value="OM_assembly_BamD"/>
    <property type="match status" value="1"/>
</dbReference>
<comment type="function">
    <text evidence="4">Part of the outer membrane protein assembly complex, which is involved in assembly and insertion of beta-barrel proteins into the outer membrane.</text>
</comment>
<dbReference type="RefSeq" id="WP_086438744.1">
    <property type="nucleotide sequence ID" value="NZ_FXWG01000003.1"/>
</dbReference>
<dbReference type="GO" id="GO:0051205">
    <property type="term" value="P:protein insertion into membrane"/>
    <property type="evidence" value="ECO:0007669"/>
    <property type="project" value="UniProtKB-UniRule"/>
</dbReference>
<dbReference type="Proteomes" id="UP000194420">
    <property type="component" value="Unassembled WGS sequence"/>
</dbReference>
<dbReference type="InterPro" id="IPR017689">
    <property type="entry name" value="BamD"/>
</dbReference>
<keyword evidence="3 4" id="KW-0998">Cell outer membrane</keyword>
<feature type="domain" description="Outer membrane lipoprotein BamD-like" evidence="6">
    <location>
        <begin position="43"/>
        <end position="233"/>
    </location>
</feature>
<keyword evidence="4" id="KW-0564">Palmitate</keyword>
<protein>
    <recommendedName>
        <fullName evidence="4">Outer membrane protein assembly factor BamD</fullName>
    </recommendedName>
</protein>
<keyword evidence="1 4" id="KW-0732">Signal</keyword>
<dbReference type="SUPFAM" id="SSF48452">
    <property type="entry name" value="TPR-like"/>
    <property type="match status" value="1"/>
</dbReference>
<dbReference type="OrthoDB" id="9804044at2"/>
<evidence type="ECO:0000256" key="2">
    <source>
        <dbReference type="ARBA" id="ARBA00023136"/>
    </source>
</evidence>
<evidence type="ECO:0000256" key="1">
    <source>
        <dbReference type="ARBA" id="ARBA00022729"/>
    </source>
</evidence>
<dbReference type="CDD" id="cd15830">
    <property type="entry name" value="BamD"/>
    <property type="match status" value="1"/>
</dbReference>
<dbReference type="PROSITE" id="PS51257">
    <property type="entry name" value="PROKAR_LIPOPROTEIN"/>
    <property type="match status" value="1"/>
</dbReference>
<dbReference type="GO" id="GO:0043165">
    <property type="term" value="P:Gram-negative-bacterium-type cell outer membrane assembly"/>
    <property type="evidence" value="ECO:0007669"/>
    <property type="project" value="UniProtKB-UniRule"/>
</dbReference>
<proteinExistence type="inferred from homology"/>
<comment type="subunit">
    <text evidence="4">Part of the Bam complex.</text>
</comment>
<evidence type="ECO:0000313" key="8">
    <source>
        <dbReference type="Proteomes" id="UP000194420"/>
    </source>
</evidence>
<dbReference type="AlphaFoldDB" id="A0A1Y6FPL5"/>
<dbReference type="EMBL" id="FXWG01000003">
    <property type="protein sequence ID" value="SMQ74752.1"/>
    <property type="molecule type" value="Genomic_DNA"/>
</dbReference>
<keyword evidence="2 4" id="KW-0472">Membrane</keyword>
<comment type="subcellular location">
    <subcellularLocation>
        <location evidence="4">Cell outer membrane</location>
        <topology evidence="4">Lipid-anchor</topology>
    </subcellularLocation>
</comment>
<feature type="signal peptide" evidence="5">
    <location>
        <begin position="1"/>
        <end position="28"/>
    </location>
</feature>
<evidence type="ECO:0000259" key="6">
    <source>
        <dbReference type="Pfam" id="PF13525"/>
    </source>
</evidence>
<dbReference type="InterPro" id="IPR039565">
    <property type="entry name" value="BamD-like"/>
</dbReference>
<dbReference type="Gene3D" id="1.25.40.10">
    <property type="entry name" value="Tetratricopeptide repeat domain"/>
    <property type="match status" value="1"/>
</dbReference>
<gene>
    <name evidence="4" type="primary">bamD</name>
    <name evidence="7" type="ORF">SAMN06297468_2923</name>
</gene>
<evidence type="ECO:0000313" key="7">
    <source>
        <dbReference type="EMBL" id="SMQ74752.1"/>
    </source>
</evidence>
<keyword evidence="8" id="KW-1185">Reference proteome</keyword>
<dbReference type="GO" id="GO:0009279">
    <property type="term" value="C:cell outer membrane"/>
    <property type="evidence" value="ECO:0007669"/>
    <property type="project" value="UniProtKB-SubCell"/>
</dbReference>
<dbReference type="InterPro" id="IPR011990">
    <property type="entry name" value="TPR-like_helical_dom_sf"/>
</dbReference>
<evidence type="ECO:0000256" key="3">
    <source>
        <dbReference type="ARBA" id="ARBA00023237"/>
    </source>
</evidence>
<organism evidence="7 8">
    <name type="scientific">Altererythrobacter xiamenensis</name>
    <dbReference type="NCBI Taxonomy" id="1316679"/>
    <lineage>
        <taxon>Bacteria</taxon>
        <taxon>Pseudomonadati</taxon>
        <taxon>Pseudomonadota</taxon>
        <taxon>Alphaproteobacteria</taxon>
        <taxon>Sphingomonadales</taxon>
        <taxon>Erythrobacteraceae</taxon>
        <taxon>Altererythrobacter</taxon>
    </lineage>
</organism>
<evidence type="ECO:0000256" key="4">
    <source>
        <dbReference type="HAMAP-Rule" id="MF_00922"/>
    </source>
</evidence>
<evidence type="ECO:0000256" key="5">
    <source>
        <dbReference type="SAM" id="SignalP"/>
    </source>
</evidence>
<accession>A0A1Y6FPL5</accession>
<keyword evidence="4" id="KW-0449">Lipoprotein</keyword>
<comment type="similarity">
    <text evidence="4">Belongs to the BamD family.</text>
</comment>
<feature type="chain" id="PRO_5013406879" description="Outer membrane protein assembly factor BamD" evidence="5">
    <location>
        <begin position="29"/>
        <end position="267"/>
    </location>
</feature>